<protein>
    <submittedName>
        <fullName evidence="8">Mpv17-like protein</fullName>
    </submittedName>
</protein>
<dbReference type="PANTHER" id="PTHR11266">
    <property type="entry name" value="PEROXISOMAL MEMBRANE PROTEIN 2, PXMP2 MPV17"/>
    <property type="match status" value="1"/>
</dbReference>
<evidence type="ECO:0000256" key="4">
    <source>
        <dbReference type="ARBA" id="ARBA00022989"/>
    </source>
</evidence>
<dbReference type="GO" id="GO:0061668">
    <property type="term" value="P:mitochondrial ribosome assembly"/>
    <property type="evidence" value="ECO:0007669"/>
    <property type="project" value="TreeGrafter"/>
</dbReference>
<evidence type="ECO:0000313" key="7">
    <source>
        <dbReference type="Proteomes" id="UP000515135"/>
    </source>
</evidence>
<dbReference type="InterPro" id="IPR007248">
    <property type="entry name" value="Mpv17_PMP22"/>
</dbReference>
<sequence length="194" mass="22334">MIPLLRNVLRKSPYLTSVGLYTTLYTGADVCHQLWHFHFIEKTTHQHSTFSLDLGRTARMSFIGFACLGNFNYMWIPFLERLFPGATVRKTLAKVLVDQVIAAPILITAFYVGLRTLERKPDVFAVVREKFVDTYLTGMMFWPAAQTINFYLLPLQYRVIFLGVCSFTWANVMCFMKARAEQKLLESNAGNQQD</sequence>
<evidence type="ECO:0000256" key="5">
    <source>
        <dbReference type="ARBA" id="ARBA00023136"/>
    </source>
</evidence>
<dbReference type="OrthoDB" id="5345392at2759"/>
<dbReference type="KEGG" id="bbel:109485539"/>
<feature type="transmembrane region" description="Helical" evidence="6">
    <location>
        <begin position="57"/>
        <end position="76"/>
    </location>
</feature>
<dbReference type="GO" id="GO:0016020">
    <property type="term" value="C:membrane"/>
    <property type="evidence" value="ECO:0007669"/>
    <property type="project" value="UniProtKB-SubCell"/>
</dbReference>
<proteinExistence type="inferred from homology"/>
<dbReference type="Proteomes" id="UP000515135">
    <property type="component" value="Unplaced"/>
</dbReference>
<evidence type="ECO:0000256" key="6">
    <source>
        <dbReference type="RuleBase" id="RU363053"/>
    </source>
</evidence>
<evidence type="ECO:0000256" key="2">
    <source>
        <dbReference type="ARBA" id="ARBA00006824"/>
    </source>
</evidence>
<dbReference type="AlphaFoldDB" id="A0A6P5ANY9"/>
<organism evidence="7 8">
    <name type="scientific">Branchiostoma belcheri</name>
    <name type="common">Amphioxus</name>
    <dbReference type="NCBI Taxonomy" id="7741"/>
    <lineage>
        <taxon>Eukaryota</taxon>
        <taxon>Metazoa</taxon>
        <taxon>Chordata</taxon>
        <taxon>Cephalochordata</taxon>
        <taxon>Leptocardii</taxon>
        <taxon>Amphioxiformes</taxon>
        <taxon>Branchiostomatidae</taxon>
        <taxon>Branchiostoma</taxon>
    </lineage>
</organism>
<accession>A0A6P5ANY9</accession>
<keyword evidence="4 6" id="KW-1133">Transmembrane helix</keyword>
<dbReference type="GO" id="GO:0005739">
    <property type="term" value="C:mitochondrion"/>
    <property type="evidence" value="ECO:0007669"/>
    <property type="project" value="TreeGrafter"/>
</dbReference>
<evidence type="ECO:0000256" key="1">
    <source>
        <dbReference type="ARBA" id="ARBA00004141"/>
    </source>
</evidence>
<dbReference type="RefSeq" id="XP_019644792.1">
    <property type="nucleotide sequence ID" value="XM_019789233.1"/>
</dbReference>
<keyword evidence="7" id="KW-1185">Reference proteome</keyword>
<dbReference type="Pfam" id="PF04117">
    <property type="entry name" value="Mpv17_PMP22"/>
    <property type="match status" value="1"/>
</dbReference>
<dbReference type="PANTHER" id="PTHR11266:SF123">
    <property type="entry name" value="MPV17-LIKE PROTEIN"/>
    <property type="match status" value="1"/>
</dbReference>
<gene>
    <name evidence="8" type="primary">LOC109485539</name>
</gene>
<name>A0A6P5ANY9_BRABE</name>
<comment type="subcellular location">
    <subcellularLocation>
        <location evidence="1">Membrane</location>
        <topology evidence="1">Multi-pass membrane protein</topology>
    </subcellularLocation>
</comment>
<feature type="transmembrane region" description="Helical" evidence="6">
    <location>
        <begin position="159"/>
        <end position="176"/>
    </location>
</feature>
<dbReference type="GeneID" id="109485539"/>
<evidence type="ECO:0000256" key="3">
    <source>
        <dbReference type="ARBA" id="ARBA00022692"/>
    </source>
</evidence>
<keyword evidence="5 6" id="KW-0472">Membrane</keyword>
<feature type="transmembrane region" description="Helical" evidence="6">
    <location>
        <begin position="96"/>
        <end position="114"/>
    </location>
</feature>
<comment type="similarity">
    <text evidence="2 6">Belongs to the peroxisomal membrane protein PXMP2/4 family.</text>
</comment>
<evidence type="ECO:0000313" key="8">
    <source>
        <dbReference type="RefSeq" id="XP_019644792.1"/>
    </source>
</evidence>
<keyword evidence="3 6" id="KW-0812">Transmembrane</keyword>
<reference evidence="8" key="1">
    <citation type="submission" date="2025-08" db="UniProtKB">
        <authorList>
            <consortium name="RefSeq"/>
        </authorList>
    </citation>
    <scope>IDENTIFICATION</scope>
    <source>
        <tissue evidence="8">Gonad</tissue>
    </source>
</reference>